<evidence type="ECO:0000313" key="2">
    <source>
        <dbReference type="Proteomes" id="UP000712281"/>
    </source>
</evidence>
<name>A0A8S9G813_BRACR</name>
<sequence>MATATVAISSISSRPLVALHRSRAAATSYSSSRQFLRHRSISSPRLLFRNVRRVQATILQDDEEKVVVEESFKAETFPGKGPLLEESDTSSSALEASVIKLEQGVNVFLTDEKLRRRGFPVSLSSSEAPLQYVGGGRYQEKTTRRSVRRQTVLKKPHKLDFSRQRLYHYVYI</sequence>
<evidence type="ECO:0000313" key="1">
    <source>
        <dbReference type="EMBL" id="KAF2541374.1"/>
    </source>
</evidence>
<comment type="caution">
    <text evidence="1">The sequence shown here is derived from an EMBL/GenBank/DDBJ whole genome shotgun (WGS) entry which is preliminary data.</text>
</comment>
<accession>A0A8S9G813</accession>
<dbReference type="AlphaFoldDB" id="A0A8S9G813"/>
<dbReference type="EMBL" id="QGKW02002005">
    <property type="protein sequence ID" value="KAF2541374.1"/>
    <property type="molecule type" value="Genomic_DNA"/>
</dbReference>
<reference evidence="1" key="1">
    <citation type="submission" date="2019-12" db="EMBL/GenBank/DDBJ databases">
        <title>Genome sequencing and annotation of Brassica cretica.</title>
        <authorList>
            <person name="Studholme D.J."/>
            <person name="Sarris P.F."/>
        </authorList>
    </citation>
    <scope>NUCLEOTIDE SEQUENCE</scope>
    <source>
        <strain evidence="1">PFS-001/15</strain>
        <tissue evidence="1">Leaf</tissue>
    </source>
</reference>
<protein>
    <submittedName>
        <fullName evidence="1">Uncharacterized protein</fullName>
    </submittedName>
</protein>
<organism evidence="1 2">
    <name type="scientific">Brassica cretica</name>
    <name type="common">Mustard</name>
    <dbReference type="NCBI Taxonomy" id="69181"/>
    <lineage>
        <taxon>Eukaryota</taxon>
        <taxon>Viridiplantae</taxon>
        <taxon>Streptophyta</taxon>
        <taxon>Embryophyta</taxon>
        <taxon>Tracheophyta</taxon>
        <taxon>Spermatophyta</taxon>
        <taxon>Magnoliopsida</taxon>
        <taxon>eudicotyledons</taxon>
        <taxon>Gunneridae</taxon>
        <taxon>Pentapetalae</taxon>
        <taxon>rosids</taxon>
        <taxon>malvids</taxon>
        <taxon>Brassicales</taxon>
        <taxon>Brassicaceae</taxon>
        <taxon>Brassiceae</taxon>
        <taxon>Brassica</taxon>
    </lineage>
</organism>
<gene>
    <name evidence="1" type="ORF">F2Q68_00029718</name>
</gene>
<dbReference type="Proteomes" id="UP000712281">
    <property type="component" value="Unassembled WGS sequence"/>
</dbReference>
<proteinExistence type="predicted"/>